<dbReference type="EMBL" id="CP006996">
    <property type="protein sequence ID" value="AHD23975.1"/>
    <property type="molecule type" value="Genomic_DNA"/>
</dbReference>
<accession>V9XPN5</accession>
<dbReference type="AlphaFoldDB" id="V9XPN5"/>
<sequence>MVLVGLNGGTGARITYIGTDGTQWGFTVDAPGGGSGIARATDGTIVYTVGSSLSPTGEVAPGWVTGIPPGGGAAQISLAVHNPCDVATDGTELVVLDCGTGNNDAQVIRADITSGDTTQTVTGFVQPRGVDLDRAGNILIADAQLGDGNSAVVTVGRDGTRTETVVPGFDLLDVAAATDGSPVLAGAEGNAPRIVRLGADGTRTVLPFTGVVYPTGVAVGPEDAVTVSYLEGSSTTSVSRVVKLVPDPAPEPEPEPEPEPTPVLPPIFGSSGSSE</sequence>
<gene>
    <name evidence="2" type="ORF">Y013_23925</name>
</gene>
<feature type="region of interest" description="Disordered" evidence="1">
    <location>
        <begin position="245"/>
        <end position="275"/>
    </location>
</feature>
<dbReference type="SUPFAM" id="SSF63829">
    <property type="entry name" value="Calcium-dependent phosphotriesterase"/>
    <property type="match status" value="1"/>
</dbReference>
<dbReference type="HOGENOM" id="CLU_1011498_0_0_11"/>
<evidence type="ECO:0000256" key="1">
    <source>
        <dbReference type="SAM" id="MobiDB-lite"/>
    </source>
</evidence>
<reference evidence="2 3" key="1">
    <citation type="journal article" date="2014" name="Genome Announc.">
        <title>Complete Genome of Rhodococcus pyridinivorans SB3094, a Methyl-Ethyl-Ketone-Degrading Bacterium Used for Bioaugmentation.</title>
        <authorList>
            <person name="Dueholm M.S."/>
            <person name="Albertsen M."/>
            <person name="D'Imperio S."/>
            <person name="Tale V.P."/>
            <person name="Lewis D."/>
            <person name="Nielsen P.H."/>
            <person name="Nielsen J.L."/>
        </authorList>
    </citation>
    <scope>NUCLEOTIDE SEQUENCE [LARGE SCALE GENOMIC DNA]</scope>
    <source>
        <strain evidence="2 3">SB3094</strain>
    </source>
</reference>
<dbReference type="KEGG" id="rpy:Y013_23925"/>
<dbReference type="PATRIC" id="fig|1435356.3.peg.4821"/>
<evidence type="ECO:0000313" key="2">
    <source>
        <dbReference type="EMBL" id="AHD23975.1"/>
    </source>
</evidence>
<name>V9XPN5_9NOCA</name>
<dbReference type="Proteomes" id="UP000018781">
    <property type="component" value="Chromosome"/>
</dbReference>
<proteinExistence type="predicted"/>
<organism evidence="2 3">
    <name type="scientific">Rhodococcus pyridinivorans SB3094</name>
    <dbReference type="NCBI Taxonomy" id="1435356"/>
    <lineage>
        <taxon>Bacteria</taxon>
        <taxon>Bacillati</taxon>
        <taxon>Actinomycetota</taxon>
        <taxon>Actinomycetes</taxon>
        <taxon>Mycobacteriales</taxon>
        <taxon>Nocardiaceae</taxon>
        <taxon>Rhodococcus</taxon>
    </lineage>
</organism>
<dbReference type="InterPro" id="IPR011042">
    <property type="entry name" value="6-blade_b-propeller_TolB-like"/>
</dbReference>
<dbReference type="Gene3D" id="2.120.10.30">
    <property type="entry name" value="TolB, C-terminal domain"/>
    <property type="match status" value="1"/>
</dbReference>
<protein>
    <submittedName>
        <fullName evidence="2">Uncharacterized protein</fullName>
    </submittedName>
</protein>
<evidence type="ECO:0000313" key="3">
    <source>
        <dbReference type="Proteomes" id="UP000018781"/>
    </source>
</evidence>